<evidence type="ECO:0000259" key="6">
    <source>
        <dbReference type="PROSITE" id="PS50853"/>
    </source>
</evidence>
<dbReference type="OrthoDB" id="2570713at2759"/>
<dbReference type="InterPro" id="IPR000719">
    <property type="entry name" value="Prot_kinase_dom"/>
</dbReference>
<dbReference type="PANTHER" id="PTHR24347">
    <property type="entry name" value="SERINE/THREONINE-PROTEIN KINASE"/>
    <property type="match status" value="1"/>
</dbReference>
<dbReference type="PROSITE" id="PS50011">
    <property type="entry name" value="PROTEIN_KINASE_DOM"/>
    <property type="match status" value="2"/>
</dbReference>
<keyword evidence="8" id="KW-1185">Reference proteome</keyword>
<dbReference type="InterPro" id="IPR013098">
    <property type="entry name" value="Ig_I-set"/>
</dbReference>
<evidence type="ECO:0000259" key="5">
    <source>
        <dbReference type="PROSITE" id="PS50835"/>
    </source>
</evidence>
<evidence type="ECO:0000256" key="2">
    <source>
        <dbReference type="SAM" id="Coils"/>
    </source>
</evidence>
<dbReference type="SUPFAM" id="SSF48726">
    <property type="entry name" value="Immunoglobulin"/>
    <property type="match status" value="1"/>
</dbReference>
<dbReference type="FunFam" id="2.60.40.10:FF:000107">
    <property type="entry name" value="Myosin, light chain kinase a"/>
    <property type="match status" value="1"/>
</dbReference>
<dbReference type="SUPFAM" id="SSF56112">
    <property type="entry name" value="Protein kinase-like (PK-like)"/>
    <property type="match status" value="2"/>
</dbReference>
<feature type="domain" description="Protein kinase" evidence="4">
    <location>
        <begin position="944"/>
        <end position="1201"/>
    </location>
</feature>
<dbReference type="GO" id="GO:0005524">
    <property type="term" value="F:ATP binding"/>
    <property type="evidence" value="ECO:0007669"/>
    <property type="project" value="InterPro"/>
</dbReference>
<name>A0A8J2Q9R4_9BILA</name>
<dbReference type="Pfam" id="PF00041">
    <property type="entry name" value="fn3"/>
    <property type="match status" value="1"/>
</dbReference>
<protein>
    <submittedName>
        <fullName evidence="7">Uncharacterized protein</fullName>
    </submittedName>
</protein>
<dbReference type="PROSITE" id="PS50835">
    <property type="entry name" value="IG_LIKE"/>
    <property type="match status" value="1"/>
</dbReference>
<feature type="domain" description="Ig-like" evidence="5">
    <location>
        <begin position="668"/>
        <end position="769"/>
    </location>
</feature>
<dbReference type="SUPFAM" id="SSF49265">
    <property type="entry name" value="Fibronectin type III"/>
    <property type="match status" value="1"/>
</dbReference>
<dbReference type="Proteomes" id="UP000746747">
    <property type="component" value="Unassembled WGS sequence"/>
</dbReference>
<dbReference type="PROSITE" id="PS50853">
    <property type="entry name" value="FN3"/>
    <property type="match status" value="1"/>
</dbReference>
<dbReference type="GO" id="GO:0004672">
    <property type="term" value="F:protein kinase activity"/>
    <property type="evidence" value="ECO:0007669"/>
    <property type="project" value="InterPro"/>
</dbReference>
<evidence type="ECO:0000256" key="3">
    <source>
        <dbReference type="SAM" id="MobiDB-lite"/>
    </source>
</evidence>
<proteinExistence type="predicted"/>
<evidence type="ECO:0000256" key="1">
    <source>
        <dbReference type="ARBA" id="ARBA00023319"/>
    </source>
</evidence>
<dbReference type="InterPro" id="IPR013783">
    <property type="entry name" value="Ig-like_fold"/>
</dbReference>
<dbReference type="EMBL" id="CAKAEH010001263">
    <property type="protein sequence ID" value="CAG9533739.1"/>
    <property type="molecule type" value="Genomic_DNA"/>
</dbReference>
<dbReference type="Gene3D" id="2.60.40.10">
    <property type="entry name" value="Immunoglobulins"/>
    <property type="match status" value="2"/>
</dbReference>
<accession>A0A8J2Q9R4</accession>
<keyword evidence="2" id="KW-0175">Coiled coil</keyword>
<dbReference type="InterPro" id="IPR036116">
    <property type="entry name" value="FN3_sf"/>
</dbReference>
<feature type="domain" description="Fibronectin type-III" evidence="6">
    <location>
        <begin position="775"/>
        <end position="873"/>
    </location>
</feature>
<dbReference type="InterPro" id="IPR007110">
    <property type="entry name" value="Ig-like_dom"/>
</dbReference>
<feature type="domain" description="Protein kinase" evidence="4">
    <location>
        <begin position="1"/>
        <end position="188"/>
    </location>
</feature>
<dbReference type="Gene3D" id="1.10.510.10">
    <property type="entry name" value="Transferase(Phosphotransferase) domain 1"/>
    <property type="match status" value="2"/>
</dbReference>
<feature type="coiled-coil region" evidence="2">
    <location>
        <begin position="512"/>
        <end position="543"/>
    </location>
</feature>
<evidence type="ECO:0000313" key="7">
    <source>
        <dbReference type="EMBL" id="CAG9533739.1"/>
    </source>
</evidence>
<dbReference type="SMART" id="SM00408">
    <property type="entry name" value="IGc2"/>
    <property type="match status" value="1"/>
</dbReference>
<reference evidence="7" key="1">
    <citation type="submission" date="2021-09" db="EMBL/GenBank/DDBJ databases">
        <authorList>
            <consortium name="Pathogen Informatics"/>
        </authorList>
    </citation>
    <scope>NUCLEOTIDE SEQUENCE</scope>
</reference>
<dbReference type="InterPro" id="IPR011009">
    <property type="entry name" value="Kinase-like_dom_sf"/>
</dbReference>
<feature type="region of interest" description="Disordered" evidence="3">
    <location>
        <begin position="346"/>
        <end position="404"/>
    </location>
</feature>
<organism evidence="7 8">
    <name type="scientific">Cercopithifilaria johnstoni</name>
    <dbReference type="NCBI Taxonomy" id="2874296"/>
    <lineage>
        <taxon>Eukaryota</taxon>
        <taxon>Metazoa</taxon>
        <taxon>Ecdysozoa</taxon>
        <taxon>Nematoda</taxon>
        <taxon>Chromadorea</taxon>
        <taxon>Rhabditida</taxon>
        <taxon>Spirurina</taxon>
        <taxon>Spiruromorpha</taxon>
        <taxon>Filarioidea</taxon>
        <taxon>Onchocercidae</taxon>
        <taxon>Cercopithifilaria</taxon>
    </lineage>
</organism>
<dbReference type="InterPro" id="IPR036179">
    <property type="entry name" value="Ig-like_dom_sf"/>
</dbReference>
<gene>
    <name evidence="7" type="ORF">CJOHNSTONI_LOCUS3940</name>
</gene>
<dbReference type="Pfam" id="PF00069">
    <property type="entry name" value="Pkinase"/>
    <property type="match status" value="2"/>
</dbReference>
<comment type="caution">
    <text evidence="7">The sequence shown here is derived from an EMBL/GenBank/DDBJ whole genome shotgun (WGS) entry which is preliminary data.</text>
</comment>
<evidence type="ECO:0000259" key="4">
    <source>
        <dbReference type="PROSITE" id="PS50011"/>
    </source>
</evidence>
<dbReference type="Pfam" id="PF07679">
    <property type="entry name" value="I-set"/>
    <property type="match status" value="1"/>
</dbReference>
<feature type="compositionally biased region" description="Basic and acidic residues" evidence="3">
    <location>
        <begin position="279"/>
        <end position="295"/>
    </location>
</feature>
<evidence type="ECO:0000313" key="8">
    <source>
        <dbReference type="Proteomes" id="UP000746747"/>
    </source>
</evidence>
<dbReference type="SMART" id="SM00060">
    <property type="entry name" value="FN3"/>
    <property type="match status" value="1"/>
</dbReference>
<sequence length="1246" mass="141913">MVYDLVRTNRSLLDSLISSPVKNTAGHAPSERQVQVFVKQLLCALKCMHDRKIAHLDIRPEVILLEDDHLRLADFGQSRRLIRGKVIANIMGTPEFVSPEIAAGIPVTLASDLWSVGTLTYVLLSGISPFLGDNDNETVRNVMLGNYKLDIAEFDQISNDAKDFVSKLLVLDPSNRLNVDQALSHPWLSEGFLENAPITSECLREFKYKHKWLERRVFVQQTLSDELMSTVQAPNVNLIGSSLPQCIQGLARSEPYDIYDYLRIKDRISPCDIVIREGETKQRHLQPQEKDETPSRRLLQQKHQISTDSFGDTLLPLQLVHGEHREIQEEIANRILSDISEETSITGSLVSHDEPESLHKISERQMRQKKSSSKSSTPQVEGLSLDGTPIASPGGTGSAGTSLPEYCSNTTDMYRYPIQLDPSIPIGAPLFLEGLENQSLVLDDVLVDTRSPHSLPSLPGTKSPVLLSPKREYTMGVVIGTKQGTQGIAEITITKPQLLEVEKIPEEEKAIEKKHEDEFENFMNKIEEMKKRRKKEREEMELLRPKNIYDEDIDFKKRDIDDDEFPWESHYQIGPDTLLLATRGAGFNARVRDYRRELWGDGAPLVNQGYLGYRNQDITVRERRRFTDLIREDENIAKSVENLERVMHGSSHLGAIKRIRSDISKAIPAASKKDGTFGAIFRNRLKDQPFMGNGSTVIFKCAVIGNPQPTVEWFFNDSLVVDDDKHKIFYENGQCQLTIQAIDITDLGEYSCVASNEHGVDRSCARLITGDTPAPPGRPEVELSSDTEAFITWEAPQMSHGLECFMYKLEVRPAGENDHFSEWRLVSDKIEDEAAIVRHLTPQGIYQFRVIAKNEFGWGIPSLTSRIIQTHPKGSPKLQIEKLQERCRVCVVSKPPQTRLFSRSKKLGEITEEDEEKAEIEEIDLKPQTQILTLNVLEEPQKRFQLIAPLPRGRFGEIAFAIDKSRETDADCLAKIRNINVEGANGITEFEALNECQQENIVHLIAAYQRNELLFLFMERYREDIFERFTYRDSYNEEQISRVIVQIASALHWIHFRGYVHMDVQATNVLFASRQSWQIKLTDFASAQKISCEIKQPLKPNLYWASPEILRTDEKKVPITAQTDIWGLGIITFCLLSGFHPFAAADDSDDEIKESTIYQKCNPNLIQVQATEESLKFVTWALKKDPMKRMRTDEALTHRWLSLDSVMIRKRETVNYSSSRLRKTAILTASHIKDNRRSMHFVPPLI</sequence>
<dbReference type="CDD" id="cd00096">
    <property type="entry name" value="Ig"/>
    <property type="match status" value="1"/>
</dbReference>
<dbReference type="CDD" id="cd00063">
    <property type="entry name" value="FN3"/>
    <property type="match status" value="1"/>
</dbReference>
<dbReference type="InterPro" id="IPR003961">
    <property type="entry name" value="FN3_dom"/>
</dbReference>
<keyword evidence="1" id="KW-0393">Immunoglobulin domain</keyword>
<dbReference type="AlphaFoldDB" id="A0A8J2Q9R4"/>
<feature type="region of interest" description="Disordered" evidence="3">
    <location>
        <begin position="279"/>
        <end position="299"/>
    </location>
</feature>
<dbReference type="InterPro" id="IPR003598">
    <property type="entry name" value="Ig_sub2"/>
</dbReference>
<feature type="compositionally biased region" description="Basic and acidic residues" evidence="3">
    <location>
        <begin position="351"/>
        <end position="366"/>
    </location>
</feature>